<dbReference type="PANTHER" id="PTHR30572">
    <property type="entry name" value="MEMBRANE COMPONENT OF TRANSPORTER-RELATED"/>
    <property type="match status" value="1"/>
</dbReference>
<reference evidence="9" key="1">
    <citation type="submission" date="2023-06" db="EMBL/GenBank/DDBJ databases">
        <title>Genomic of Parafulvivirga corallium.</title>
        <authorList>
            <person name="Wang G."/>
        </authorList>
    </citation>
    <scope>NUCLEOTIDE SEQUENCE</scope>
    <source>
        <strain evidence="9">BMA10</strain>
    </source>
</reference>
<dbReference type="Pfam" id="PF12704">
    <property type="entry name" value="MacB_PCD"/>
    <property type="match status" value="2"/>
</dbReference>
<dbReference type="InterPro" id="IPR050250">
    <property type="entry name" value="Macrolide_Exporter_MacB"/>
</dbReference>
<comment type="caution">
    <text evidence="9">The sequence shown here is derived from an EMBL/GenBank/DDBJ whole genome shotgun (WGS) entry which is preliminary data.</text>
</comment>
<evidence type="ECO:0000256" key="6">
    <source>
        <dbReference type="SAM" id="Phobius"/>
    </source>
</evidence>
<comment type="subcellular location">
    <subcellularLocation>
        <location evidence="1">Cell membrane</location>
        <topology evidence="1">Multi-pass membrane protein</topology>
    </subcellularLocation>
</comment>
<evidence type="ECO:0000256" key="1">
    <source>
        <dbReference type="ARBA" id="ARBA00004651"/>
    </source>
</evidence>
<keyword evidence="4 6" id="KW-1133">Transmembrane helix</keyword>
<evidence type="ECO:0000256" key="5">
    <source>
        <dbReference type="ARBA" id="ARBA00023136"/>
    </source>
</evidence>
<feature type="transmembrane region" description="Helical" evidence="6">
    <location>
        <begin position="96"/>
        <end position="117"/>
    </location>
</feature>
<dbReference type="InterPro" id="IPR047699">
    <property type="entry name" value="Permease_put_prefix"/>
</dbReference>
<evidence type="ECO:0000256" key="2">
    <source>
        <dbReference type="ARBA" id="ARBA00022475"/>
    </source>
</evidence>
<dbReference type="PANTHER" id="PTHR30572:SF18">
    <property type="entry name" value="ABC-TYPE MACROLIDE FAMILY EXPORT SYSTEM PERMEASE COMPONENT 2"/>
    <property type="match status" value="1"/>
</dbReference>
<dbReference type="InterPro" id="IPR003838">
    <property type="entry name" value="ABC3_permease_C"/>
</dbReference>
<evidence type="ECO:0000256" key="3">
    <source>
        <dbReference type="ARBA" id="ARBA00022692"/>
    </source>
</evidence>
<organism evidence="9 10">
    <name type="scientific">Splendidivirga corallicola</name>
    <dbReference type="NCBI Taxonomy" id="3051826"/>
    <lineage>
        <taxon>Bacteria</taxon>
        <taxon>Pseudomonadati</taxon>
        <taxon>Bacteroidota</taxon>
        <taxon>Cytophagia</taxon>
        <taxon>Cytophagales</taxon>
        <taxon>Splendidivirgaceae</taxon>
        <taxon>Splendidivirga</taxon>
    </lineage>
</organism>
<feature type="transmembrane region" description="Helical" evidence="6">
    <location>
        <begin position="759"/>
        <end position="783"/>
    </location>
</feature>
<keyword evidence="10" id="KW-1185">Reference proteome</keyword>
<protein>
    <submittedName>
        <fullName evidence="9">ABC transporter permease</fullName>
    </submittedName>
</protein>
<dbReference type="NCBIfam" id="NF038404">
    <property type="entry name" value="perm_prefix_2"/>
    <property type="match status" value="1"/>
</dbReference>
<evidence type="ECO:0000313" key="9">
    <source>
        <dbReference type="EMBL" id="MDN5200982.1"/>
    </source>
</evidence>
<proteinExistence type="predicted"/>
<feature type="domain" description="MacB-like periplasmic core" evidence="8">
    <location>
        <begin position="104"/>
        <end position="321"/>
    </location>
</feature>
<feature type="domain" description="MacB-like periplasmic core" evidence="8">
    <location>
        <begin position="553"/>
        <end position="686"/>
    </location>
</feature>
<evidence type="ECO:0000259" key="8">
    <source>
        <dbReference type="Pfam" id="PF12704"/>
    </source>
</evidence>
<keyword evidence="2" id="KW-1003">Cell membrane</keyword>
<keyword evidence="5 6" id="KW-0472">Membrane</keyword>
<gene>
    <name evidence="9" type="ORF">QQ008_06410</name>
</gene>
<dbReference type="InterPro" id="IPR025857">
    <property type="entry name" value="MacB_PCD"/>
</dbReference>
<evidence type="ECO:0000259" key="7">
    <source>
        <dbReference type="Pfam" id="PF02687"/>
    </source>
</evidence>
<dbReference type="Pfam" id="PF02687">
    <property type="entry name" value="FtsX"/>
    <property type="match status" value="2"/>
</dbReference>
<evidence type="ECO:0000256" key="4">
    <source>
        <dbReference type="ARBA" id="ARBA00022989"/>
    </source>
</evidence>
<feature type="domain" description="ABC3 transporter permease C-terminal" evidence="7">
    <location>
        <begin position="381"/>
        <end position="494"/>
    </location>
</feature>
<dbReference type="EMBL" id="JAUJEA010000002">
    <property type="protein sequence ID" value="MDN5200982.1"/>
    <property type="molecule type" value="Genomic_DNA"/>
</dbReference>
<dbReference type="RefSeq" id="WP_346751012.1">
    <property type="nucleotide sequence ID" value="NZ_JAUJEA010000002.1"/>
</dbReference>
<name>A0ABT8KJU9_9BACT</name>
<feature type="transmembrane region" description="Helical" evidence="6">
    <location>
        <begin position="843"/>
        <end position="863"/>
    </location>
</feature>
<keyword evidence="3 6" id="KW-0812">Transmembrane</keyword>
<sequence length="882" mass="100590">MKEQKNIPPKLADRFLSWFCKGELLEEIQGDLHEYYEELIERSKWKRNLLYWFHVFNFLRPFAIKRSRSNNSNYIVMLQHNFKIARRSLLKQKMYSAIKIGSFSLGIAACFLIALFIQDELSYDKHYVDGDRIYRLINVNNDPESSGMWTAFPAPITAALKDNFPEIDKAGRLVIHDWHYAGSNQFRKDNQLESAYEEGFAYADPEIIDILQIPMVYGSSIHALSEPNSIVLSKRKADNYFPNENPVGKVIILNEDESRPFVVGGVMESFPSNSHLKFDFIISLTDVEFWPGEQTNWCCFNYRTYIRVKPETDPKQLEEKLLYIRDNYMVPHLEEAGSSYAEIRQKYHSFLLQPVSDIHLKSQGFESEGNGDIRVVWLFGTIAGFILLLACINFVNLSTAKSANRAKEVGLRKVVGSYRFHLIYQFLTESFLTSLISCVIAILMAWMLLPYFNELSGKSLTFPWGQWLLIPTFGLFIIFIGIFSGIYPSLYLSAFKPIDVLKGSLSQGSKSSKMRSTLVIFQFTISSVLIICTLLINQQMGFILTKKIGFDKEQVVMIQGANTLADRLSTFKNELLTLSEVKNVTISDYLPISSTRRNQNPFWKDGKSKIDQGIDAQIWQVDQDYINTMGMKLLQGRGFSSELVSDSSAVIINQTMAKELGLENPIGKRIMNWQTWTVIGVVEDFHFQSLKRDIGSLCLVLGNSNSIVSVKIQTENMASMLHSITDVWDQFMPNQPMRYTFLDESYASMYEDVKWTGKVLSVFTALAIIVACLGLFALSAFMVEQRSKEISIRKILGASLSSIFSLLTFNFLKLVLIALVIAIPLGWYVINRWLEDYANRIEITWEVFVIAGIIAVLIALLTISSESIKAALVNPARKLRSE</sequence>
<feature type="transmembrane region" description="Helical" evidence="6">
    <location>
        <begin position="468"/>
        <end position="495"/>
    </location>
</feature>
<feature type="transmembrane region" description="Helical" evidence="6">
    <location>
        <begin position="516"/>
        <end position="536"/>
    </location>
</feature>
<dbReference type="Proteomes" id="UP001172082">
    <property type="component" value="Unassembled WGS sequence"/>
</dbReference>
<feature type="transmembrane region" description="Helical" evidence="6">
    <location>
        <begin position="375"/>
        <end position="397"/>
    </location>
</feature>
<accession>A0ABT8KJU9</accession>
<feature type="domain" description="ABC3 transporter permease C-terminal" evidence="7">
    <location>
        <begin position="762"/>
        <end position="863"/>
    </location>
</feature>
<feature type="transmembrane region" description="Helical" evidence="6">
    <location>
        <begin position="795"/>
        <end position="823"/>
    </location>
</feature>
<feature type="transmembrane region" description="Helical" evidence="6">
    <location>
        <begin position="422"/>
        <end position="448"/>
    </location>
</feature>
<evidence type="ECO:0000313" key="10">
    <source>
        <dbReference type="Proteomes" id="UP001172082"/>
    </source>
</evidence>